<dbReference type="AlphaFoldDB" id="A0A059CJN8"/>
<dbReference type="InParanoid" id="A0A059CJN8"/>
<dbReference type="EMBL" id="KK198755">
    <property type="protein sequence ID" value="KCW78673.1"/>
    <property type="molecule type" value="Genomic_DNA"/>
</dbReference>
<feature type="compositionally biased region" description="Basic residues" evidence="1">
    <location>
        <begin position="93"/>
        <end position="112"/>
    </location>
</feature>
<reference evidence="2" key="1">
    <citation type="submission" date="2013-07" db="EMBL/GenBank/DDBJ databases">
        <title>The genome of Eucalyptus grandis.</title>
        <authorList>
            <person name="Schmutz J."/>
            <person name="Hayes R."/>
            <person name="Myburg A."/>
            <person name="Tuskan G."/>
            <person name="Grattapaglia D."/>
            <person name="Rokhsar D.S."/>
        </authorList>
    </citation>
    <scope>NUCLEOTIDE SEQUENCE</scope>
    <source>
        <tissue evidence="2">Leaf extractions</tissue>
    </source>
</reference>
<feature type="region of interest" description="Disordered" evidence="1">
    <location>
        <begin position="1"/>
        <end position="23"/>
    </location>
</feature>
<accession>A0A059CJN8</accession>
<gene>
    <name evidence="2" type="ORF">EUGRSUZ_C00130</name>
</gene>
<feature type="region of interest" description="Disordered" evidence="1">
    <location>
        <begin position="57"/>
        <end position="112"/>
    </location>
</feature>
<protein>
    <submittedName>
        <fullName evidence="2">Uncharacterized protein</fullName>
    </submittedName>
</protein>
<proteinExistence type="predicted"/>
<sequence>MRENPGTKVKPNPRGNFPNGFKLPRNKALCNGALRHSTVSTTRERIIHAPSIVLFHCPETKKGKNISPPPSDPPNQMPRFNQPIPRTTPHPTNRSRQRRQQQRGKKKRETIT</sequence>
<organism evidence="2">
    <name type="scientific">Eucalyptus grandis</name>
    <name type="common">Flooded gum</name>
    <dbReference type="NCBI Taxonomy" id="71139"/>
    <lineage>
        <taxon>Eukaryota</taxon>
        <taxon>Viridiplantae</taxon>
        <taxon>Streptophyta</taxon>
        <taxon>Embryophyta</taxon>
        <taxon>Tracheophyta</taxon>
        <taxon>Spermatophyta</taxon>
        <taxon>Magnoliopsida</taxon>
        <taxon>eudicotyledons</taxon>
        <taxon>Gunneridae</taxon>
        <taxon>Pentapetalae</taxon>
        <taxon>rosids</taxon>
        <taxon>malvids</taxon>
        <taxon>Myrtales</taxon>
        <taxon>Myrtaceae</taxon>
        <taxon>Myrtoideae</taxon>
        <taxon>Eucalypteae</taxon>
        <taxon>Eucalyptus</taxon>
    </lineage>
</organism>
<evidence type="ECO:0000313" key="2">
    <source>
        <dbReference type="EMBL" id="KCW78673.1"/>
    </source>
</evidence>
<feature type="compositionally biased region" description="Pro residues" evidence="1">
    <location>
        <begin position="67"/>
        <end position="76"/>
    </location>
</feature>
<name>A0A059CJN8_EUCGR</name>
<evidence type="ECO:0000256" key="1">
    <source>
        <dbReference type="SAM" id="MobiDB-lite"/>
    </source>
</evidence>
<dbReference type="Gramene" id="KCW78673">
    <property type="protein sequence ID" value="KCW78673"/>
    <property type="gene ID" value="EUGRSUZ_C00130"/>
</dbReference>